<dbReference type="SUPFAM" id="SSF53092">
    <property type="entry name" value="Creatinase/prolidase N-terminal domain"/>
    <property type="match status" value="1"/>
</dbReference>
<evidence type="ECO:0000256" key="4">
    <source>
        <dbReference type="ARBA" id="ARBA00022801"/>
    </source>
</evidence>
<keyword evidence="3" id="KW-0479">Metal-binding</keyword>
<dbReference type="SUPFAM" id="SSF55920">
    <property type="entry name" value="Creatinase/aminopeptidase"/>
    <property type="match status" value="1"/>
</dbReference>
<evidence type="ECO:0000256" key="5">
    <source>
        <dbReference type="ARBA" id="ARBA00023211"/>
    </source>
</evidence>
<dbReference type="PANTHER" id="PTHR43226">
    <property type="entry name" value="XAA-PRO AMINOPEPTIDASE 3"/>
    <property type="match status" value="1"/>
</dbReference>
<dbReference type="Pfam" id="PF00557">
    <property type="entry name" value="Peptidase_M24"/>
    <property type="match status" value="1"/>
</dbReference>
<dbReference type="FunFam" id="3.90.230.10:FF:000002">
    <property type="entry name" value="Xaa-Pro aminopeptidase 3"/>
    <property type="match status" value="1"/>
</dbReference>
<dbReference type="GO" id="GO:0070006">
    <property type="term" value="F:metalloaminopeptidase activity"/>
    <property type="evidence" value="ECO:0007669"/>
    <property type="project" value="InterPro"/>
</dbReference>
<evidence type="ECO:0000259" key="6">
    <source>
        <dbReference type="SMART" id="SM01011"/>
    </source>
</evidence>
<keyword evidence="7" id="KW-0645">Protease</keyword>
<gene>
    <name evidence="7" type="ORF">MNBD_GAMMA04-20</name>
</gene>
<comment type="similarity">
    <text evidence="2">Belongs to the peptidase M24B family.</text>
</comment>
<sequence length="442" mass="49652">MLKNRDLYQENRQKLMALLPDNSAVIVPSGEEQIRNRDVEFPFRAESDFIYLTGFEEPDSVLVLLKKERVESCLFVRPKDLEQETWQGRRLGVDEAPDYLAIDLAYSIDELDDAILPLLECIESVYVSFSQSQDFLGSIHGWIYQLKQKVRKGIDAPKQVCDLDTYLHEMRLIKSEVEIQFLRKAATISVQGHLAAMKAVQSSQFEFQVQAALESEFLRLGSPRVAFNSIVASGENACILHYTENRSAIHQNDLVLVDAGAEWQGYAGDITTTFPACGRFSDAQAQLYSLVLAAQQASIKAIKPGVAYDVVHQASVKVLTAGLLELGILHGELDTLISEACYKRFFMHGTGHWLGMDVHDVGAYKQHQQWRALKAGMVVTVEPGLYISAEHQDVDKKWHNIGIRIEDDILVTETGCETLTLGLPRTVAEIETWMNQEYKGKG</sequence>
<dbReference type="InterPro" id="IPR007865">
    <property type="entry name" value="Aminopep_P_N"/>
</dbReference>
<dbReference type="PROSITE" id="PS00491">
    <property type="entry name" value="PROLINE_PEPTIDASE"/>
    <property type="match status" value="1"/>
</dbReference>
<dbReference type="CDD" id="cd01087">
    <property type="entry name" value="Prolidase"/>
    <property type="match status" value="1"/>
</dbReference>
<dbReference type="Gene3D" id="3.90.230.10">
    <property type="entry name" value="Creatinase/methionine aminopeptidase superfamily"/>
    <property type="match status" value="1"/>
</dbReference>
<dbReference type="AlphaFoldDB" id="A0A3B0W8M0"/>
<dbReference type="InterPro" id="IPR000994">
    <property type="entry name" value="Pept_M24"/>
</dbReference>
<organism evidence="7">
    <name type="scientific">hydrothermal vent metagenome</name>
    <dbReference type="NCBI Taxonomy" id="652676"/>
    <lineage>
        <taxon>unclassified sequences</taxon>
        <taxon>metagenomes</taxon>
        <taxon>ecological metagenomes</taxon>
    </lineage>
</organism>
<keyword evidence="4 7" id="KW-0378">Hydrolase</keyword>
<dbReference type="GO" id="GO:0005829">
    <property type="term" value="C:cytosol"/>
    <property type="evidence" value="ECO:0007669"/>
    <property type="project" value="TreeGrafter"/>
</dbReference>
<dbReference type="GO" id="GO:0030145">
    <property type="term" value="F:manganese ion binding"/>
    <property type="evidence" value="ECO:0007669"/>
    <property type="project" value="InterPro"/>
</dbReference>
<dbReference type="InterPro" id="IPR001131">
    <property type="entry name" value="Peptidase_M24B_aminopep-P_CS"/>
</dbReference>
<keyword evidence="7" id="KW-0031">Aminopeptidase</keyword>
<dbReference type="InterPro" id="IPR052433">
    <property type="entry name" value="X-Pro_dipept-like"/>
</dbReference>
<keyword evidence="5" id="KW-0464">Manganese</keyword>
<proteinExistence type="inferred from homology"/>
<dbReference type="PANTHER" id="PTHR43226:SF4">
    <property type="entry name" value="XAA-PRO AMINOPEPTIDASE 3"/>
    <property type="match status" value="1"/>
</dbReference>
<dbReference type="Pfam" id="PF05195">
    <property type="entry name" value="AMP_N"/>
    <property type="match status" value="1"/>
</dbReference>
<dbReference type="EMBL" id="UOFB01000287">
    <property type="protein sequence ID" value="VAW48770.1"/>
    <property type="molecule type" value="Genomic_DNA"/>
</dbReference>
<evidence type="ECO:0000256" key="1">
    <source>
        <dbReference type="ARBA" id="ARBA00001936"/>
    </source>
</evidence>
<evidence type="ECO:0000256" key="3">
    <source>
        <dbReference type="ARBA" id="ARBA00022723"/>
    </source>
</evidence>
<evidence type="ECO:0000256" key="2">
    <source>
        <dbReference type="ARBA" id="ARBA00008766"/>
    </source>
</evidence>
<dbReference type="EC" id="3.4.11.9" evidence="7"/>
<dbReference type="GO" id="GO:0006508">
    <property type="term" value="P:proteolysis"/>
    <property type="evidence" value="ECO:0007669"/>
    <property type="project" value="TreeGrafter"/>
</dbReference>
<accession>A0A3B0W8M0</accession>
<dbReference type="InterPro" id="IPR029149">
    <property type="entry name" value="Creatin/AminoP/Spt16_N"/>
</dbReference>
<feature type="domain" description="Aminopeptidase P N-terminal" evidence="6">
    <location>
        <begin position="3"/>
        <end position="136"/>
    </location>
</feature>
<name>A0A3B0W8M0_9ZZZZ</name>
<reference evidence="7" key="1">
    <citation type="submission" date="2018-06" db="EMBL/GenBank/DDBJ databases">
        <authorList>
            <person name="Zhirakovskaya E."/>
        </authorList>
    </citation>
    <scope>NUCLEOTIDE SEQUENCE</scope>
</reference>
<dbReference type="Gene3D" id="3.40.350.10">
    <property type="entry name" value="Creatinase/prolidase N-terminal domain"/>
    <property type="match status" value="1"/>
</dbReference>
<dbReference type="SMART" id="SM01011">
    <property type="entry name" value="AMP_N"/>
    <property type="match status" value="1"/>
</dbReference>
<dbReference type="InterPro" id="IPR036005">
    <property type="entry name" value="Creatinase/aminopeptidase-like"/>
</dbReference>
<protein>
    <submittedName>
        <fullName evidence="7">Xaa-Pro aminopeptidase</fullName>
        <ecNumber evidence="7">3.4.11.9</ecNumber>
    </submittedName>
</protein>
<evidence type="ECO:0000313" key="7">
    <source>
        <dbReference type="EMBL" id="VAW48770.1"/>
    </source>
</evidence>
<comment type="cofactor">
    <cofactor evidence="1">
        <name>Mn(2+)</name>
        <dbReference type="ChEBI" id="CHEBI:29035"/>
    </cofactor>
</comment>